<feature type="transmembrane region" description="Helical" evidence="1">
    <location>
        <begin position="74"/>
        <end position="92"/>
    </location>
</feature>
<evidence type="ECO:0000313" key="2">
    <source>
        <dbReference type="EMBL" id="MBT1072262.1"/>
    </source>
</evidence>
<feature type="transmembrane region" description="Helical" evidence="1">
    <location>
        <begin position="48"/>
        <end position="68"/>
    </location>
</feature>
<dbReference type="EMBL" id="JAHDYS010000009">
    <property type="protein sequence ID" value="MBT1072262.1"/>
    <property type="molecule type" value="Genomic_DNA"/>
</dbReference>
<keyword evidence="1" id="KW-0472">Membrane</keyword>
<keyword evidence="3" id="KW-1185">Reference proteome</keyword>
<feature type="transmembrane region" description="Helical" evidence="1">
    <location>
        <begin position="6"/>
        <end position="28"/>
    </location>
</feature>
<protein>
    <submittedName>
        <fullName evidence="2">Uncharacterized protein</fullName>
    </submittedName>
</protein>
<name>A0ABS5U9A8_9BACT</name>
<sequence>MIEQYQLPLFLLNTLLVLLNASLGYHMAPRLLAGVDDPEIAVSGIRSIRGLLPAIVALYMFFNCLGYFQARSAYLLAVTALVFADLALQLVLRNKAKARRADNGEGKEEP</sequence>
<evidence type="ECO:0000256" key="1">
    <source>
        <dbReference type="SAM" id="Phobius"/>
    </source>
</evidence>
<accession>A0ABS5U9A8</accession>
<keyword evidence="1" id="KW-1133">Transmembrane helix</keyword>
<comment type="caution">
    <text evidence="2">The sequence shown here is derived from an EMBL/GenBank/DDBJ whole genome shotgun (WGS) entry which is preliminary data.</text>
</comment>
<evidence type="ECO:0000313" key="3">
    <source>
        <dbReference type="Proteomes" id="UP000784128"/>
    </source>
</evidence>
<dbReference type="Proteomes" id="UP000784128">
    <property type="component" value="Unassembled WGS sequence"/>
</dbReference>
<organism evidence="2 3">
    <name type="scientific">Pelotalea chapellei</name>
    <dbReference type="NCBI Taxonomy" id="44671"/>
    <lineage>
        <taxon>Bacteria</taxon>
        <taxon>Pseudomonadati</taxon>
        <taxon>Thermodesulfobacteriota</taxon>
        <taxon>Desulfuromonadia</taxon>
        <taxon>Geobacterales</taxon>
        <taxon>Geobacteraceae</taxon>
        <taxon>Pelotalea</taxon>
    </lineage>
</organism>
<keyword evidence="1" id="KW-0812">Transmembrane</keyword>
<reference evidence="2 3" key="1">
    <citation type="submission" date="2021-05" db="EMBL/GenBank/DDBJ databases">
        <title>The draft genome of Geobacter chapellei DSM 13688.</title>
        <authorList>
            <person name="Xu Z."/>
            <person name="Masuda Y."/>
            <person name="Itoh H."/>
            <person name="Senoo K."/>
        </authorList>
    </citation>
    <scope>NUCLEOTIDE SEQUENCE [LARGE SCALE GENOMIC DNA]</scope>
    <source>
        <strain evidence="2 3">DSM 13688</strain>
    </source>
</reference>
<dbReference type="RefSeq" id="WP_214299002.1">
    <property type="nucleotide sequence ID" value="NZ_JAHDYS010000009.1"/>
</dbReference>
<proteinExistence type="predicted"/>
<gene>
    <name evidence="2" type="ORF">KJB30_10730</name>
</gene>